<dbReference type="Pfam" id="PF13812">
    <property type="entry name" value="PPR_3"/>
    <property type="match status" value="1"/>
</dbReference>
<feature type="repeat" description="PPR" evidence="2">
    <location>
        <begin position="74"/>
        <end position="108"/>
    </location>
</feature>
<proteinExistence type="predicted"/>
<comment type="caution">
    <text evidence="3">The sequence shown here is derived from an EMBL/GenBank/DDBJ whole genome shotgun (WGS) entry which is preliminary data.</text>
</comment>
<reference evidence="3" key="1">
    <citation type="submission" date="2023-10" db="EMBL/GenBank/DDBJ databases">
        <authorList>
            <person name="Chen Y."/>
            <person name="Shah S."/>
            <person name="Dougan E. K."/>
            <person name="Thang M."/>
            <person name="Chan C."/>
        </authorList>
    </citation>
    <scope>NUCLEOTIDE SEQUENCE [LARGE SCALE GENOMIC DNA]</scope>
</reference>
<feature type="repeat" description="PPR" evidence="2">
    <location>
        <begin position="2"/>
        <end position="37"/>
    </location>
</feature>
<evidence type="ECO:0000256" key="2">
    <source>
        <dbReference type="PROSITE-ProRule" id="PRU00708"/>
    </source>
</evidence>
<evidence type="ECO:0000256" key="1">
    <source>
        <dbReference type="ARBA" id="ARBA00022737"/>
    </source>
</evidence>
<feature type="repeat" description="PPR" evidence="2">
    <location>
        <begin position="38"/>
        <end position="68"/>
    </location>
</feature>
<feature type="non-terminal residue" evidence="3">
    <location>
        <position position="1"/>
    </location>
</feature>
<accession>A0ABN9XH81</accession>
<dbReference type="Pfam" id="PF13041">
    <property type="entry name" value="PPR_2"/>
    <property type="match status" value="1"/>
</dbReference>
<organism evidence="3 4">
    <name type="scientific">Prorocentrum cordatum</name>
    <dbReference type="NCBI Taxonomy" id="2364126"/>
    <lineage>
        <taxon>Eukaryota</taxon>
        <taxon>Sar</taxon>
        <taxon>Alveolata</taxon>
        <taxon>Dinophyceae</taxon>
        <taxon>Prorocentrales</taxon>
        <taxon>Prorocentraceae</taxon>
        <taxon>Prorocentrum</taxon>
    </lineage>
</organism>
<dbReference type="PANTHER" id="PTHR47447">
    <property type="entry name" value="OS03G0856100 PROTEIN"/>
    <property type="match status" value="1"/>
</dbReference>
<dbReference type="NCBIfam" id="TIGR00756">
    <property type="entry name" value="PPR"/>
    <property type="match status" value="3"/>
</dbReference>
<evidence type="ECO:0000313" key="4">
    <source>
        <dbReference type="Proteomes" id="UP001189429"/>
    </source>
</evidence>
<evidence type="ECO:0000313" key="3">
    <source>
        <dbReference type="EMBL" id="CAK0899049.1"/>
    </source>
</evidence>
<dbReference type="Pfam" id="PF01535">
    <property type="entry name" value="PPR"/>
    <property type="match status" value="1"/>
</dbReference>
<dbReference type="Gene3D" id="1.25.40.10">
    <property type="entry name" value="Tetratricopeptide repeat domain"/>
    <property type="match status" value="2"/>
</dbReference>
<feature type="repeat" description="PPR" evidence="2">
    <location>
        <begin position="145"/>
        <end position="175"/>
    </location>
</feature>
<dbReference type="PROSITE" id="PS51375">
    <property type="entry name" value="PPR"/>
    <property type="match status" value="4"/>
</dbReference>
<sequence>PNTITYNTLLDACARSAGAMARVPTIFETMKAQGVEPDMITYSTLVKGYCSAGDLDCAFQLFDEMKQDAKLSLDEIVYNSLLDGCGRKQRVSKAKEVLADMRAAGVPPSNYTLSIMVKLLGRSHHLNDAFALLHEFQEVYDLSPNVQVYTCLIQACLHGRQVKRALQVHDQMARSCRPDAKA</sequence>
<keyword evidence="4" id="KW-1185">Reference proteome</keyword>
<dbReference type="PANTHER" id="PTHR47447:SF17">
    <property type="entry name" value="OS12G0638900 PROTEIN"/>
    <property type="match status" value="1"/>
</dbReference>
<dbReference type="EMBL" id="CAUYUJ010020544">
    <property type="protein sequence ID" value="CAK0899049.1"/>
    <property type="molecule type" value="Genomic_DNA"/>
</dbReference>
<keyword evidence="1" id="KW-0677">Repeat</keyword>
<dbReference type="InterPro" id="IPR002885">
    <property type="entry name" value="PPR_rpt"/>
</dbReference>
<evidence type="ECO:0008006" key="5">
    <source>
        <dbReference type="Google" id="ProtNLM"/>
    </source>
</evidence>
<gene>
    <name evidence="3" type="ORF">PCOR1329_LOCUS76673</name>
</gene>
<feature type="non-terminal residue" evidence="3">
    <location>
        <position position="182"/>
    </location>
</feature>
<protein>
    <recommendedName>
        <fullName evidence="5">Pentacotripeptide-repeat region of PRORP domain-containing protein</fullName>
    </recommendedName>
</protein>
<dbReference type="Proteomes" id="UP001189429">
    <property type="component" value="Unassembled WGS sequence"/>
</dbReference>
<dbReference type="InterPro" id="IPR011990">
    <property type="entry name" value="TPR-like_helical_dom_sf"/>
</dbReference>
<name>A0ABN9XH81_9DINO</name>
<dbReference type="Pfam" id="PF12854">
    <property type="entry name" value="PPR_1"/>
    <property type="match status" value="1"/>
</dbReference>